<dbReference type="AlphaFoldDB" id="A0A5C4LT24"/>
<dbReference type="Proteomes" id="UP000305546">
    <property type="component" value="Unassembled WGS sequence"/>
</dbReference>
<dbReference type="RefSeq" id="WP_139099659.1">
    <property type="nucleotide sequence ID" value="NZ_VDFW01000031.1"/>
</dbReference>
<gene>
    <name evidence="1" type="ORF">FG385_27310</name>
</gene>
<organism evidence="1 2">
    <name type="scientific">Amycolatopsis alkalitolerans</name>
    <dbReference type="NCBI Taxonomy" id="2547244"/>
    <lineage>
        <taxon>Bacteria</taxon>
        <taxon>Bacillati</taxon>
        <taxon>Actinomycetota</taxon>
        <taxon>Actinomycetes</taxon>
        <taxon>Pseudonocardiales</taxon>
        <taxon>Pseudonocardiaceae</taxon>
        <taxon>Amycolatopsis</taxon>
    </lineage>
</organism>
<sequence>MNEPGLDDPRNAGTVEVLVYQDGRLLHRQLCESDEQASDVVAQWSELPGVTCDVEDLAARHEAGDILEAEPAEPFDEDR</sequence>
<dbReference type="OrthoDB" id="3637408at2"/>
<name>A0A5C4LT24_9PSEU</name>
<evidence type="ECO:0000313" key="2">
    <source>
        <dbReference type="Proteomes" id="UP000305546"/>
    </source>
</evidence>
<evidence type="ECO:0000313" key="1">
    <source>
        <dbReference type="EMBL" id="TNC21829.1"/>
    </source>
</evidence>
<comment type="caution">
    <text evidence="1">The sequence shown here is derived from an EMBL/GenBank/DDBJ whole genome shotgun (WGS) entry which is preliminary data.</text>
</comment>
<reference evidence="1 2" key="1">
    <citation type="submission" date="2019-06" db="EMBL/GenBank/DDBJ databases">
        <title>Amycolatopsis alkalitolerans sp. nov., isolated from Gastrodia elata Blume.</title>
        <authorList>
            <person name="Narsing Rao M.P."/>
            <person name="Li W.J."/>
        </authorList>
    </citation>
    <scope>NUCLEOTIDE SEQUENCE [LARGE SCALE GENOMIC DNA]</scope>
    <source>
        <strain evidence="1 2">SYSUP0005</strain>
    </source>
</reference>
<protein>
    <submittedName>
        <fullName evidence="1">Uncharacterized protein</fullName>
    </submittedName>
</protein>
<dbReference type="EMBL" id="VDFW01000031">
    <property type="protein sequence ID" value="TNC21829.1"/>
    <property type="molecule type" value="Genomic_DNA"/>
</dbReference>
<accession>A0A5C4LT24</accession>
<proteinExistence type="predicted"/>
<keyword evidence="2" id="KW-1185">Reference proteome</keyword>